<proteinExistence type="predicted"/>
<gene>
    <name evidence="2" type="ORF">SVIM_LOCUS294665</name>
</gene>
<sequence length="115" mass="12731">MAKAKYSRIPARKSPSSTLILTLLLMFTFVILILLGLGILLTPSTFSSDSSRQANDLSSIAQHSRIDGNGDGEGKAEQWAEVISWNPRAFVYHNFLVATLCTCFPKLELHILMHP</sequence>
<keyword evidence="1" id="KW-1133">Transmembrane helix</keyword>
<feature type="transmembrane region" description="Helical" evidence="1">
    <location>
        <begin position="20"/>
        <end position="41"/>
    </location>
</feature>
<protein>
    <submittedName>
        <fullName evidence="2">Uncharacterized protein</fullName>
    </submittedName>
</protein>
<keyword evidence="1" id="KW-0472">Membrane</keyword>
<keyword evidence="1" id="KW-0812">Transmembrane</keyword>
<name>A0A6N2M1F9_SALVM</name>
<reference evidence="2" key="1">
    <citation type="submission" date="2019-03" db="EMBL/GenBank/DDBJ databases">
        <authorList>
            <person name="Mank J."/>
            <person name="Almeida P."/>
        </authorList>
    </citation>
    <scope>NUCLEOTIDE SEQUENCE</scope>
    <source>
        <strain evidence="2">78183</strain>
    </source>
</reference>
<evidence type="ECO:0000256" key="1">
    <source>
        <dbReference type="SAM" id="Phobius"/>
    </source>
</evidence>
<evidence type="ECO:0000313" key="2">
    <source>
        <dbReference type="EMBL" id="VFU46495.1"/>
    </source>
</evidence>
<dbReference type="EMBL" id="CAADRP010001641">
    <property type="protein sequence ID" value="VFU46495.1"/>
    <property type="molecule type" value="Genomic_DNA"/>
</dbReference>
<organism evidence="2">
    <name type="scientific">Salix viminalis</name>
    <name type="common">Common osier</name>
    <name type="synonym">Basket willow</name>
    <dbReference type="NCBI Taxonomy" id="40686"/>
    <lineage>
        <taxon>Eukaryota</taxon>
        <taxon>Viridiplantae</taxon>
        <taxon>Streptophyta</taxon>
        <taxon>Embryophyta</taxon>
        <taxon>Tracheophyta</taxon>
        <taxon>Spermatophyta</taxon>
        <taxon>Magnoliopsida</taxon>
        <taxon>eudicotyledons</taxon>
        <taxon>Gunneridae</taxon>
        <taxon>Pentapetalae</taxon>
        <taxon>rosids</taxon>
        <taxon>fabids</taxon>
        <taxon>Malpighiales</taxon>
        <taxon>Salicaceae</taxon>
        <taxon>Saliceae</taxon>
        <taxon>Salix</taxon>
    </lineage>
</organism>
<dbReference type="AlphaFoldDB" id="A0A6N2M1F9"/>
<accession>A0A6N2M1F9</accession>